<evidence type="ECO:0000256" key="2">
    <source>
        <dbReference type="ARBA" id="ARBA00022801"/>
    </source>
</evidence>
<evidence type="ECO:0000259" key="4">
    <source>
        <dbReference type="Pfam" id="PF00561"/>
    </source>
</evidence>
<dbReference type="InterPro" id="IPR050266">
    <property type="entry name" value="AB_hydrolase_sf"/>
</dbReference>
<comment type="caution">
    <text evidence="5">The sequence shown here is derived from an EMBL/GenBank/DDBJ whole genome shotgun (WGS) entry which is preliminary data.</text>
</comment>
<dbReference type="Proteomes" id="UP001500363">
    <property type="component" value="Unassembled WGS sequence"/>
</dbReference>
<keyword evidence="2" id="KW-0378">Hydrolase</keyword>
<accession>A0ABN2AS22</accession>
<feature type="domain" description="AB hydrolase-1" evidence="4">
    <location>
        <begin position="70"/>
        <end position="304"/>
    </location>
</feature>
<dbReference type="PANTHER" id="PTHR43798:SF33">
    <property type="entry name" value="HYDROLASE, PUTATIVE (AFU_ORTHOLOGUE AFUA_2G14860)-RELATED"/>
    <property type="match status" value="1"/>
</dbReference>
<keyword evidence="6" id="KW-1185">Reference proteome</keyword>
<gene>
    <name evidence="5" type="ORF">GCM10009741_28980</name>
</gene>
<comment type="similarity">
    <text evidence="1">Belongs to the peptidase S33 family.</text>
</comment>
<organism evidence="5 6">
    <name type="scientific">Kribbella lupini</name>
    <dbReference type="NCBI Taxonomy" id="291602"/>
    <lineage>
        <taxon>Bacteria</taxon>
        <taxon>Bacillati</taxon>
        <taxon>Actinomycetota</taxon>
        <taxon>Actinomycetes</taxon>
        <taxon>Propionibacteriales</taxon>
        <taxon>Kribbellaceae</taxon>
        <taxon>Kribbella</taxon>
    </lineage>
</organism>
<dbReference type="InterPro" id="IPR002410">
    <property type="entry name" value="Peptidase_S33"/>
</dbReference>
<dbReference type="Gene3D" id="3.40.50.1820">
    <property type="entry name" value="alpha/beta hydrolase"/>
    <property type="match status" value="1"/>
</dbReference>
<dbReference type="InterPro" id="IPR029058">
    <property type="entry name" value="AB_hydrolase_fold"/>
</dbReference>
<dbReference type="PANTHER" id="PTHR43798">
    <property type="entry name" value="MONOACYLGLYCEROL LIPASE"/>
    <property type="match status" value="1"/>
</dbReference>
<dbReference type="RefSeq" id="WP_344174250.1">
    <property type="nucleotide sequence ID" value="NZ_BAAANC010000002.1"/>
</dbReference>
<proteinExistence type="inferred from homology"/>
<evidence type="ECO:0000313" key="6">
    <source>
        <dbReference type="Proteomes" id="UP001500363"/>
    </source>
</evidence>
<dbReference type="EMBL" id="BAAANC010000002">
    <property type="protein sequence ID" value="GAA1525619.1"/>
    <property type="molecule type" value="Genomic_DNA"/>
</dbReference>
<sequence length="330" mass="36144">MLVTLADGIRLQTYTSGTTPSASRPADPPSADAPSAELSSTGPPPVDPSSTELPSTVLSSTVPPPVDPLPVVLLHGGPGLWDYLAPLADLIDDRVVHRYDQRGCGGSDPSDEQSIARLVADLEELREHWGHERMVVVGHSFGATLALRYAAAHPTRVAHLIYLSGVGVGDWLTPSLAEQRRRMTTEQAERLETLGNRRPRTADEEREFRALSWFTDHADRERAWAWALEDAAVPWPINFAANNALTADNRAFGDDRLIELARTLAMPVDFVHAEGDPRPASAVRKLADAVPHAEFHLVEGAGHSPWRERPEEFRLLLQRILSAAGDSQRD</sequence>
<dbReference type="InterPro" id="IPR000073">
    <property type="entry name" value="AB_hydrolase_1"/>
</dbReference>
<feature type="compositionally biased region" description="Low complexity" evidence="3">
    <location>
        <begin position="20"/>
        <end position="36"/>
    </location>
</feature>
<evidence type="ECO:0000256" key="1">
    <source>
        <dbReference type="ARBA" id="ARBA00010088"/>
    </source>
</evidence>
<name>A0ABN2AS22_9ACTN</name>
<dbReference type="Pfam" id="PF00561">
    <property type="entry name" value="Abhydrolase_1"/>
    <property type="match status" value="1"/>
</dbReference>
<protein>
    <recommendedName>
        <fullName evidence="4">AB hydrolase-1 domain-containing protein</fullName>
    </recommendedName>
</protein>
<dbReference type="SUPFAM" id="SSF53474">
    <property type="entry name" value="alpha/beta-Hydrolases"/>
    <property type="match status" value="1"/>
</dbReference>
<feature type="region of interest" description="Disordered" evidence="3">
    <location>
        <begin position="12"/>
        <end position="61"/>
    </location>
</feature>
<evidence type="ECO:0000256" key="3">
    <source>
        <dbReference type="SAM" id="MobiDB-lite"/>
    </source>
</evidence>
<dbReference type="PRINTS" id="PR00793">
    <property type="entry name" value="PROAMNOPTASE"/>
</dbReference>
<evidence type="ECO:0000313" key="5">
    <source>
        <dbReference type="EMBL" id="GAA1525619.1"/>
    </source>
</evidence>
<reference evidence="5 6" key="1">
    <citation type="journal article" date="2019" name="Int. J. Syst. Evol. Microbiol.">
        <title>The Global Catalogue of Microorganisms (GCM) 10K type strain sequencing project: providing services to taxonomists for standard genome sequencing and annotation.</title>
        <authorList>
            <consortium name="The Broad Institute Genomics Platform"/>
            <consortium name="The Broad Institute Genome Sequencing Center for Infectious Disease"/>
            <person name="Wu L."/>
            <person name="Ma J."/>
        </authorList>
    </citation>
    <scope>NUCLEOTIDE SEQUENCE [LARGE SCALE GENOMIC DNA]</scope>
    <source>
        <strain evidence="5 6">JCM 14303</strain>
    </source>
</reference>